<keyword evidence="2" id="KW-1185">Reference proteome</keyword>
<dbReference type="AlphaFoldDB" id="H2YQ91"/>
<accession>H2YQ91</accession>
<sequence length="380" mass="43918">MQIQRLQQNIVQLYRQVGPTKIFEETNQFKVCVNKNEYIPIVVQPHANSEKRRVEVIYTDSCQLPYTRRMLGISSEKELELNRRKPGKGTSFKSELLITDTDLTLESIHKRCRSRKASLQALYDEHVTLGTFLQHSTCADFKLLIKTLLIAITDPKHLLQFSQDFPSEVNIILTKLKKQLINGVLMSKEFLEELESRPNMQQRAGAGGNICEALQENCGIRADRVVTLYGSPYHPNTFAPLHSNQVKRFFVSSQLGNKCKAYHSLHHYKYYLFEKCKEKYNKVKRPRFSNPLKFDAKSHCYPSNSDGGNFKDVEPSADPKKHVWTSSNEKVQQIKSKTEIESVLGSSVLECLDDAEWINKLYNHWIGIYTWVSQLLQEEK</sequence>
<proteinExistence type="predicted"/>
<organism evidence="1 2">
    <name type="scientific">Ciona savignyi</name>
    <name type="common">Pacific transparent sea squirt</name>
    <dbReference type="NCBI Taxonomy" id="51511"/>
    <lineage>
        <taxon>Eukaryota</taxon>
        <taxon>Metazoa</taxon>
        <taxon>Chordata</taxon>
        <taxon>Tunicata</taxon>
        <taxon>Ascidiacea</taxon>
        <taxon>Phlebobranchia</taxon>
        <taxon>Cionidae</taxon>
        <taxon>Ciona</taxon>
    </lineage>
</organism>
<dbReference type="Proteomes" id="UP000007875">
    <property type="component" value="Unassembled WGS sequence"/>
</dbReference>
<dbReference type="InParanoid" id="H2YQ91"/>
<dbReference type="GO" id="GO:0005634">
    <property type="term" value="C:nucleus"/>
    <property type="evidence" value="ECO:0007669"/>
    <property type="project" value="TreeGrafter"/>
</dbReference>
<reference evidence="1" key="3">
    <citation type="submission" date="2025-09" db="UniProtKB">
        <authorList>
            <consortium name="Ensembl"/>
        </authorList>
    </citation>
    <scope>IDENTIFICATION</scope>
</reference>
<dbReference type="HOGENOM" id="CLU_727529_0_0_1"/>
<protein>
    <submittedName>
        <fullName evidence="1">Uncharacterized protein</fullName>
    </submittedName>
</protein>
<reference evidence="2" key="1">
    <citation type="submission" date="2003-08" db="EMBL/GenBank/DDBJ databases">
        <authorList>
            <person name="Birren B."/>
            <person name="Nusbaum C."/>
            <person name="Abebe A."/>
            <person name="Abouelleil A."/>
            <person name="Adekoya E."/>
            <person name="Ait-zahra M."/>
            <person name="Allen N."/>
            <person name="Allen T."/>
            <person name="An P."/>
            <person name="Anderson M."/>
            <person name="Anderson S."/>
            <person name="Arachchi H."/>
            <person name="Armbruster J."/>
            <person name="Bachantsang P."/>
            <person name="Baldwin J."/>
            <person name="Barry A."/>
            <person name="Bayul T."/>
            <person name="Blitshsteyn B."/>
            <person name="Bloom T."/>
            <person name="Blye J."/>
            <person name="Boguslavskiy L."/>
            <person name="Borowsky M."/>
            <person name="Boukhgalter B."/>
            <person name="Brunache A."/>
            <person name="Butler J."/>
            <person name="Calixte N."/>
            <person name="Calvo S."/>
            <person name="Camarata J."/>
            <person name="Campo K."/>
            <person name="Chang J."/>
            <person name="Cheshatsang Y."/>
            <person name="Citroen M."/>
            <person name="Collymore A."/>
            <person name="Considine T."/>
            <person name="Cook A."/>
            <person name="Cooke P."/>
            <person name="Corum B."/>
            <person name="Cuomo C."/>
            <person name="David R."/>
            <person name="Dawoe T."/>
            <person name="Degray S."/>
            <person name="Dodge S."/>
            <person name="Dooley K."/>
            <person name="Dorje P."/>
            <person name="Dorjee K."/>
            <person name="Dorris L."/>
            <person name="Duffey N."/>
            <person name="Dupes A."/>
            <person name="Elkins T."/>
            <person name="Engels R."/>
            <person name="Erickson J."/>
            <person name="Farina A."/>
            <person name="Faro S."/>
            <person name="Ferreira P."/>
            <person name="Fischer H."/>
            <person name="Fitzgerald M."/>
            <person name="Foley K."/>
            <person name="Gage D."/>
            <person name="Galagan J."/>
            <person name="Gearin G."/>
            <person name="Gnerre S."/>
            <person name="Gnirke A."/>
            <person name="Goyette A."/>
            <person name="Graham J."/>
            <person name="Grandbois E."/>
            <person name="Gyaltsen K."/>
            <person name="Hafez N."/>
            <person name="Hagopian D."/>
            <person name="Hagos B."/>
            <person name="Hall J."/>
            <person name="Hatcher B."/>
            <person name="Heller A."/>
            <person name="Higgins H."/>
            <person name="Honan T."/>
            <person name="Horn A."/>
            <person name="Houde N."/>
            <person name="Hughes L."/>
            <person name="Hulme W."/>
            <person name="Husby E."/>
            <person name="Iliev I."/>
            <person name="Jaffe D."/>
            <person name="Jones C."/>
            <person name="Kamal M."/>
            <person name="Kamat A."/>
            <person name="Kamvysselis M."/>
            <person name="Karlsson E."/>
            <person name="Kells C."/>
            <person name="Kieu A."/>
            <person name="Kisner P."/>
            <person name="Kodira C."/>
            <person name="Kulbokas E."/>
            <person name="Labutti K."/>
            <person name="Lama D."/>
            <person name="Landers T."/>
            <person name="Leger J."/>
            <person name="Levine S."/>
            <person name="Lewis D."/>
            <person name="Lewis T."/>
            <person name="Lindblad-toh K."/>
            <person name="Liu X."/>
            <person name="Lokyitsang T."/>
            <person name="Lokyitsang Y."/>
            <person name="Lucien O."/>
            <person name="Lui A."/>
            <person name="Ma L.J."/>
            <person name="Mabbitt R."/>
            <person name="Macdonald J."/>
            <person name="Maclean C."/>
            <person name="Major J."/>
            <person name="Manning J."/>
            <person name="Marabella R."/>
            <person name="Maru K."/>
            <person name="Matthews C."/>
            <person name="Mauceli E."/>
            <person name="Mccarthy M."/>
            <person name="Mcdonough S."/>
            <person name="Mcghee T."/>
            <person name="Meldrim J."/>
            <person name="Meneus L."/>
            <person name="Mesirov J."/>
            <person name="Mihalev A."/>
            <person name="Mihova T."/>
            <person name="Mikkelsen T."/>
            <person name="Mlenga V."/>
            <person name="Moru K."/>
            <person name="Mozes J."/>
            <person name="Mulrain L."/>
            <person name="Munson G."/>
            <person name="Naylor J."/>
            <person name="Newes C."/>
            <person name="Nguyen C."/>
            <person name="Nguyen N."/>
            <person name="Nguyen T."/>
            <person name="Nicol R."/>
            <person name="Nielsen C."/>
            <person name="Nizzari M."/>
            <person name="Norbu C."/>
            <person name="Norbu N."/>
            <person name="O'donnell P."/>
            <person name="Okoawo O."/>
            <person name="O'leary S."/>
            <person name="Omotosho B."/>
            <person name="O'neill K."/>
            <person name="Osman S."/>
            <person name="Parker S."/>
            <person name="Perrin D."/>
            <person name="Phunkhang P."/>
            <person name="Piqani B."/>
            <person name="Purcell S."/>
            <person name="Rachupka T."/>
            <person name="Ramasamy U."/>
            <person name="Rameau R."/>
            <person name="Ray V."/>
            <person name="Raymond C."/>
            <person name="Retta R."/>
            <person name="Richardson S."/>
            <person name="Rise C."/>
            <person name="Rodriguez J."/>
            <person name="Rogers J."/>
            <person name="Rogov P."/>
            <person name="Rutman M."/>
            <person name="Schupbach R."/>
            <person name="Seaman C."/>
            <person name="Settipalli S."/>
            <person name="Sharpe T."/>
            <person name="Sheridan J."/>
            <person name="Sherpa N."/>
            <person name="Shi J."/>
            <person name="Smirnov S."/>
            <person name="Smith C."/>
            <person name="Sougnez C."/>
            <person name="Spencer B."/>
            <person name="Stalker J."/>
            <person name="Stange-thomann N."/>
            <person name="Stavropoulos S."/>
            <person name="Stetson K."/>
            <person name="Stone C."/>
            <person name="Stone S."/>
            <person name="Stubbs M."/>
            <person name="Talamas J."/>
            <person name="Tchuinga P."/>
            <person name="Tenzing P."/>
            <person name="Tesfaye S."/>
            <person name="Theodore J."/>
            <person name="Thoulutsang Y."/>
            <person name="Topham K."/>
            <person name="Towey S."/>
            <person name="Tsamla T."/>
            <person name="Tsomo N."/>
            <person name="Vallee D."/>
            <person name="Vassiliev H."/>
            <person name="Venkataraman V."/>
            <person name="Vinson J."/>
            <person name="Vo A."/>
            <person name="Wade C."/>
            <person name="Wang S."/>
            <person name="Wangchuk T."/>
            <person name="Wangdi T."/>
            <person name="Whittaker C."/>
            <person name="Wilkinson J."/>
            <person name="Wu Y."/>
            <person name="Wyman D."/>
            <person name="Yadav S."/>
            <person name="Yang S."/>
            <person name="Yang X."/>
            <person name="Yeager S."/>
            <person name="Yee E."/>
            <person name="Young G."/>
            <person name="Zainoun J."/>
            <person name="Zembeck L."/>
            <person name="Zimmer A."/>
            <person name="Zody M."/>
            <person name="Lander E."/>
        </authorList>
    </citation>
    <scope>NUCLEOTIDE SEQUENCE [LARGE SCALE GENOMIC DNA]</scope>
</reference>
<evidence type="ECO:0000313" key="2">
    <source>
        <dbReference type="Proteomes" id="UP000007875"/>
    </source>
</evidence>
<dbReference type="PANTHER" id="PTHR14689">
    <property type="entry name" value="PHORBOL-ESTER_DAG-TYPE DOMAIN-CONTAINING PROTEIN"/>
    <property type="match status" value="1"/>
</dbReference>
<dbReference type="Ensembl" id="ENSCSAVT00000007598.1">
    <property type="protein sequence ID" value="ENSCSAVP00000007499.1"/>
    <property type="gene ID" value="ENSCSAVG00000004481.1"/>
</dbReference>
<reference evidence="1" key="2">
    <citation type="submission" date="2025-08" db="UniProtKB">
        <authorList>
            <consortium name="Ensembl"/>
        </authorList>
    </citation>
    <scope>IDENTIFICATION</scope>
</reference>
<dbReference type="PANTHER" id="PTHR14689:SF0">
    <property type="entry name" value="COILED-COIL DOMAIN-CONTAINING PROTEIN 82"/>
    <property type="match status" value="1"/>
</dbReference>
<evidence type="ECO:0000313" key="1">
    <source>
        <dbReference type="Ensembl" id="ENSCSAVP00000007499.1"/>
    </source>
</evidence>
<name>H2YQ91_CIOSA</name>